<evidence type="ECO:0000256" key="1">
    <source>
        <dbReference type="SAM" id="Phobius"/>
    </source>
</evidence>
<keyword evidence="1" id="KW-0812">Transmembrane</keyword>
<dbReference type="EMBL" id="VSSQ01009041">
    <property type="protein sequence ID" value="MPM40549.1"/>
    <property type="molecule type" value="Genomic_DNA"/>
</dbReference>
<dbReference type="SUPFAM" id="SSF51261">
    <property type="entry name" value="Duplicated hybrid motif"/>
    <property type="match status" value="1"/>
</dbReference>
<dbReference type="InterPro" id="IPR016047">
    <property type="entry name" value="M23ase_b-sheet_dom"/>
</dbReference>
<dbReference type="InterPro" id="IPR050570">
    <property type="entry name" value="Cell_wall_metabolism_enzyme"/>
</dbReference>
<dbReference type="AlphaFoldDB" id="A0A644ZI91"/>
<dbReference type="InterPro" id="IPR011055">
    <property type="entry name" value="Dup_hybrid_motif"/>
</dbReference>
<proteinExistence type="predicted"/>
<keyword evidence="1" id="KW-0472">Membrane</keyword>
<dbReference type="GO" id="GO:0004222">
    <property type="term" value="F:metalloendopeptidase activity"/>
    <property type="evidence" value="ECO:0007669"/>
    <property type="project" value="TreeGrafter"/>
</dbReference>
<sequence>MKKSIFTKNYNFSQKGFYIIMLVCILTIATAIYVISKSNEDIYKLENESDITQEVISEEPETNDILPVITEPVKEEEPKVIEKPEPEVKSESVPVSAPVKKTPFYVKPVSGDILCPFSLTELIYSNTMGDWRTHGGVDIKGSVGTQVKAMADGTVSDVYSDELYGQVIVIEHGDNLKSLYANLSESVIVKKGQKVSAGDVIGGIGETAMIEMAEPPHLHFETIKDGVQVDPFTYIK</sequence>
<dbReference type="CDD" id="cd12797">
    <property type="entry name" value="M23_peptidase"/>
    <property type="match status" value="1"/>
</dbReference>
<feature type="domain" description="M23ase beta-sheet core" evidence="2">
    <location>
        <begin position="133"/>
        <end position="231"/>
    </location>
</feature>
<dbReference type="Pfam" id="PF01551">
    <property type="entry name" value="Peptidase_M23"/>
    <property type="match status" value="1"/>
</dbReference>
<protein>
    <recommendedName>
        <fullName evidence="2">M23ase beta-sheet core domain-containing protein</fullName>
    </recommendedName>
</protein>
<organism evidence="3">
    <name type="scientific">bioreactor metagenome</name>
    <dbReference type="NCBI Taxonomy" id="1076179"/>
    <lineage>
        <taxon>unclassified sequences</taxon>
        <taxon>metagenomes</taxon>
        <taxon>ecological metagenomes</taxon>
    </lineage>
</organism>
<evidence type="ECO:0000259" key="2">
    <source>
        <dbReference type="Pfam" id="PF01551"/>
    </source>
</evidence>
<keyword evidence="1" id="KW-1133">Transmembrane helix</keyword>
<dbReference type="PANTHER" id="PTHR21666:SF270">
    <property type="entry name" value="MUREIN HYDROLASE ACTIVATOR ENVC"/>
    <property type="match status" value="1"/>
</dbReference>
<evidence type="ECO:0000313" key="3">
    <source>
        <dbReference type="EMBL" id="MPM40549.1"/>
    </source>
</evidence>
<feature type="transmembrane region" description="Helical" evidence="1">
    <location>
        <begin position="16"/>
        <end position="35"/>
    </location>
</feature>
<dbReference type="PANTHER" id="PTHR21666">
    <property type="entry name" value="PEPTIDASE-RELATED"/>
    <property type="match status" value="1"/>
</dbReference>
<reference evidence="3" key="1">
    <citation type="submission" date="2019-08" db="EMBL/GenBank/DDBJ databases">
        <authorList>
            <person name="Kucharzyk K."/>
            <person name="Murdoch R.W."/>
            <person name="Higgins S."/>
            <person name="Loffler F."/>
        </authorList>
    </citation>
    <scope>NUCLEOTIDE SEQUENCE</scope>
</reference>
<dbReference type="Gene3D" id="2.70.70.10">
    <property type="entry name" value="Glucose Permease (Domain IIA)"/>
    <property type="match status" value="1"/>
</dbReference>
<comment type="caution">
    <text evidence="3">The sequence shown here is derived from an EMBL/GenBank/DDBJ whole genome shotgun (WGS) entry which is preliminary data.</text>
</comment>
<accession>A0A644ZI91</accession>
<name>A0A644ZI91_9ZZZZ</name>
<gene>
    <name evidence="3" type="ORF">SDC9_87193</name>
</gene>